<dbReference type="AlphaFoldDB" id="A0A327M7R0"/>
<dbReference type="PANTHER" id="PTHR43199:SF1">
    <property type="entry name" value="GLUTATHIONE HYDROLASE PROENZYME"/>
    <property type="match status" value="1"/>
</dbReference>
<dbReference type="GO" id="GO:0016787">
    <property type="term" value="F:hydrolase activity"/>
    <property type="evidence" value="ECO:0007669"/>
    <property type="project" value="UniProtKB-KW"/>
</dbReference>
<dbReference type="EMBL" id="QLIX01000008">
    <property type="protein sequence ID" value="RAI58517.1"/>
    <property type="molecule type" value="Genomic_DNA"/>
</dbReference>
<protein>
    <recommendedName>
        <fullName evidence="7">Gamma-glutamyltransferase</fullName>
    </recommendedName>
</protein>
<evidence type="ECO:0008006" key="7">
    <source>
        <dbReference type="Google" id="ProtNLM"/>
    </source>
</evidence>
<accession>A0A327M7R0</accession>
<dbReference type="InterPro" id="IPR051792">
    <property type="entry name" value="GGT_bact"/>
</dbReference>
<dbReference type="Pfam" id="PF01019">
    <property type="entry name" value="G_glu_transpept"/>
    <property type="match status" value="2"/>
</dbReference>
<dbReference type="GO" id="GO:0016740">
    <property type="term" value="F:transferase activity"/>
    <property type="evidence" value="ECO:0007669"/>
    <property type="project" value="UniProtKB-KW"/>
</dbReference>
<dbReference type="Proteomes" id="UP000249065">
    <property type="component" value="Unassembled WGS sequence"/>
</dbReference>
<dbReference type="InterPro" id="IPR043137">
    <property type="entry name" value="GGT_ssub_C"/>
</dbReference>
<sequence>MPDTPAPHLTQNWVLRKPAARGAGGMVVSQVGSAAEAGAAMLAAGGTAADAAVATAFALAAVEPWNSGLGGIGFAQVMQPGMARAETLDFGPVSPAGLDPSAFPLTGGMKRDLFPWPEVVGDRNVHGPLSFVIPSAVAGYALLHERYGRLPMREVLAPALALARRGLPQDWYTTLKVASSASVLRLYPESARVYLPNGLPPVPPYQGTPGSFVLGNLPATLERLQQAGLRDFYEGEIAAQIIADVQAMGGVLSAADLAQCRARTLPSIAVPWRGRELMLVNGLTAAPTLRRVLERMADADWSGSEPSPAWYAGLGRAMQEAYAERLAGLGDAEPQGADSCTTHLTVCDKDGLTIAMTTTLLSSMGSRVMLPGTGIMMNNGVMWFDPIPGTPNAIGPGKRPLNNMCPVIAASGGAPEIAVGASGGRRIMAAVFQLLAFVADFSMDPEAAAHHPRIDVSGPEGISADRRLPEPVLAALRGAGPVELVEHGVMPINFACPNLIRRGPKGVVGISDAASPWSAAVAAG</sequence>
<keyword evidence="2" id="KW-0808">Transferase</keyword>
<evidence type="ECO:0000256" key="1">
    <source>
        <dbReference type="ARBA" id="ARBA00009381"/>
    </source>
</evidence>
<proteinExistence type="inferred from homology"/>
<dbReference type="InterPro" id="IPR029055">
    <property type="entry name" value="Ntn_hydrolases_N"/>
</dbReference>
<keyword evidence="3" id="KW-0378">Hydrolase</keyword>
<reference evidence="6" key="1">
    <citation type="submission" date="2018-06" db="EMBL/GenBank/DDBJ databases">
        <authorList>
            <person name="Khan S.A."/>
        </authorList>
    </citation>
    <scope>NUCLEOTIDE SEQUENCE [LARGE SCALE GENOMIC DNA]</scope>
    <source>
        <strain evidence="6">DB-1506</strain>
    </source>
</reference>
<evidence type="ECO:0000313" key="5">
    <source>
        <dbReference type="EMBL" id="RAI58517.1"/>
    </source>
</evidence>
<dbReference type="PANTHER" id="PTHR43199">
    <property type="entry name" value="GLUTATHIONE HYDROLASE"/>
    <property type="match status" value="1"/>
</dbReference>
<name>A0A327M7R0_9PROT</name>
<dbReference type="OrthoDB" id="9781342at2"/>
<dbReference type="RefSeq" id="WP_111470133.1">
    <property type="nucleotide sequence ID" value="NZ_QLIX01000008.1"/>
</dbReference>
<evidence type="ECO:0000256" key="3">
    <source>
        <dbReference type="ARBA" id="ARBA00022801"/>
    </source>
</evidence>
<comment type="similarity">
    <text evidence="1">Belongs to the gamma-glutamyltransferase family.</text>
</comment>
<evidence type="ECO:0000313" key="6">
    <source>
        <dbReference type="Proteomes" id="UP000249065"/>
    </source>
</evidence>
<evidence type="ECO:0000256" key="4">
    <source>
        <dbReference type="ARBA" id="ARBA00023145"/>
    </source>
</evidence>
<comment type="caution">
    <text evidence="5">The sequence shown here is derived from an EMBL/GenBank/DDBJ whole genome shotgun (WGS) entry which is preliminary data.</text>
</comment>
<organism evidence="5 6">
    <name type="scientific">Roseicella frigidaeris</name>
    <dbReference type="NCBI Taxonomy" id="2230885"/>
    <lineage>
        <taxon>Bacteria</taxon>
        <taxon>Pseudomonadati</taxon>
        <taxon>Pseudomonadota</taxon>
        <taxon>Alphaproteobacteria</taxon>
        <taxon>Acetobacterales</taxon>
        <taxon>Roseomonadaceae</taxon>
        <taxon>Roseicella</taxon>
    </lineage>
</organism>
<gene>
    <name evidence="5" type="ORF">DOO78_12525</name>
</gene>
<dbReference type="SUPFAM" id="SSF56235">
    <property type="entry name" value="N-terminal nucleophile aminohydrolases (Ntn hydrolases)"/>
    <property type="match status" value="1"/>
</dbReference>
<keyword evidence="4" id="KW-0865">Zymogen</keyword>
<dbReference type="PRINTS" id="PR01210">
    <property type="entry name" value="GGTRANSPTASE"/>
</dbReference>
<dbReference type="Gene3D" id="3.60.20.40">
    <property type="match status" value="1"/>
</dbReference>
<evidence type="ECO:0000256" key="2">
    <source>
        <dbReference type="ARBA" id="ARBA00022679"/>
    </source>
</evidence>
<keyword evidence="6" id="KW-1185">Reference proteome</keyword>